<name>A0A165I0R8_EXIGL</name>
<feature type="non-terminal residue" evidence="2">
    <location>
        <position position="229"/>
    </location>
</feature>
<sequence length="229" mass="25663">YRWSLLYVFALFICGTLNLAFGIKWNQMIWIDDRNFPGGPNAFVSIMFSDPINVTSNAAYLTGNILADAFVLWRCFIIWNSNILIILFPVLMFLGTFVCGIFVMVQTSQPGANLWTRVTVNFLIPYFSLSIALNIIVTLMIVGYLFSHRRSIEASIGKQHAKQYTSVIAMVTESAALYSVFSIIFIIAYGRNDPAQNLFLPALGQVQCIAPLLILLRVAYGRAYTEATS</sequence>
<evidence type="ECO:0000313" key="3">
    <source>
        <dbReference type="Proteomes" id="UP000077266"/>
    </source>
</evidence>
<dbReference type="AlphaFoldDB" id="A0A165I0R8"/>
<evidence type="ECO:0000313" key="2">
    <source>
        <dbReference type="EMBL" id="KZV92734.1"/>
    </source>
</evidence>
<dbReference type="InParanoid" id="A0A165I0R8"/>
<keyword evidence="1" id="KW-0472">Membrane</keyword>
<protein>
    <submittedName>
        <fullName evidence="2">Uncharacterized protein</fullName>
    </submittedName>
</protein>
<feature type="transmembrane region" description="Helical" evidence="1">
    <location>
        <begin position="58"/>
        <end position="76"/>
    </location>
</feature>
<keyword evidence="3" id="KW-1185">Reference proteome</keyword>
<dbReference type="EMBL" id="KV426003">
    <property type="protein sequence ID" value="KZV92734.1"/>
    <property type="molecule type" value="Genomic_DNA"/>
</dbReference>
<accession>A0A165I0R8</accession>
<dbReference type="Proteomes" id="UP000077266">
    <property type="component" value="Unassembled WGS sequence"/>
</dbReference>
<dbReference type="STRING" id="1314781.A0A165I0R8"/>
<feature type="transmembrane region" description="Helical" evidence="1">
    <location>
        <begin position="123"/>
        <end position="146"/>
    </location>
</feature>
<organism evidence="2 3">
    <name type="scientific">Exidia glandulosa HHB12029</name>
    <dbReference type="NCBI Taxonomy" id="1314781"/>
    <lineage>
        <taxon>Eukaryota</taxon>
        <taxon>Fungi</taxon>
        <taxon>Dikarya</taxon>
        <taxon>Basidiomycota</taxon>
        <taxon>Agaricomycotina</taxon>
        <taxon>Agaricomycetes</taxon>
        <taxon>Auriculariales</taxon>
        <taxon>Exidiaceae</taxon>
        <taxon>Exidia</taxon>
    </lineage>
</organism>
<feature type="transmembrane region" description="Helical" evidence="1">
    <location>
        <begin position="202"/>
        <end position="220"/>
    </location>
</feature>
<proteinExistence type="predicted"/>
<evidence type="ECO:0000256" key="1">
    <source>
        <dbReference type="SAM" id="Phobius"/>
    </source>
</evidence>
<feature type="transmembrane region" description="Helical" evidence="1">
    <location>
        <begin position="167"/>
        <end position="190"/>
    </location>
</feature>
<keyword evidence="1" id="KW-1133">Transmembrane helix</keyword>
<keyword evidence="1" id="KW-0812">Transmembrane</keyword>
<reference evidence="2 3" key="1">
    <citation type="journal article" date="2016" name="Mol. Biol. Evol.">
        <title>Comparative Genomics of Early-Diverging Mushroom-Forming Fungi Provides Insights into the Origins of Lignocellulose Decay Capabilities.</title>
        <authorList>
            <person name="Nagy L.G."/>
            <person name="Riley R."/>
            <person name="Tritt A."/>
            <person name="Adam C."/>
            <person name="Daum C."/>
            <person name="Floudas D."/>
            <person name="Sun H."/>
            <person name="Yadav J.S."/>
            <person name="Pangilinan J."/>
            <person name="Larsson K.H."/>
            <person name="Matsuura K."/>
            <person name="Barry K."/>
            <person name="Labutti K."/>
            <person name="Kuo R."/>
            <person name="Ohm R.A."/>
            <person name="Bhattacharya S.S."/>
            <person name="Shirouzu T."/>
            <person name="Yoshinaga Y."/>
            <person name="Martin F.M."/>
            <person name="Grigoriev I.V."/>
            <person name="Hibbett D.S."/>
        </authorList>
    </citation>
    <scope>NUCLEOTIDE SEQUENCE [LARGE SCALE GENOMIC DNA]</scope>
    <source>
        <strain evidence="2 3">HHB12029</strain>
    </source>
</reference>
<feature type="non-terminal residue" evidence="2">
    <location>
        <position position="1"/>
    </location>
</feature>
<feature type="transmembrane region" description="Helical" evidence="1">
    <location>
        <begin position="83"/>
        <end position="103"/>
    </location>
</feature>
<dbReference type="OrthoDB" id="3267806at2759"/>
<gene>
    <name evidence="2" type="ORF">EXIGLDRAFT_577114</name>
</gene>